<proteinExistence type="predicted"/>
<evidence type="ECO:0000313" key="2">
    <source>
        <dbReference type="EMBL" id="PPK81986.1"/>
    </source>
</evidence>
<comment type="caution">
    <text evidence="2">The sequence shown here is derived from an EMBL/GenBank/DDBJ whole genome shotgun (WGS) entry which is preliminary data.</text>
</comment>
<dbReference type="AlphaFoldDB" id="A0A2S6HVK8"/>
<evidence type="ECO:0000256" key="1">
    <source>
        <dbReference type="SAM" id="SignalP"/>
    </source>
</evidence>
<keyword evidence="1" id="KW-0732">Signal</keyword>
<keyword evidence="3" id="KW-1185">Reference proteome</keyword>
<evidence type="ECO:0000313" key="3">
    <source>
        <dbReference type="Proteomes" id="UP000237749"/>
    </source>
</evidence>
<name>A0A2S6HVK8_9FIRM</name>
<sequence length="416" mass="48397">MKRRMIFLLFAITISILLSSCEPSLSEVELQKRGDDYSRLVHSLHEVGYNQDFKLLKEKNSMEQNLRDLWKYYLSDHDFSYRDTRKNVELLTKLGNFDFIAEGLRSKAASDNPYYNDWPRDHQYNTKSETVWFSDEEVMWLMLLLPDSDIPEEHTGLKEVLAECGKNILGEDLYDPATSEGIWFYYEITSPGLLEKINPDFLTYLSNDIKTAFQNADDDIQNRFMQAIDPEKFRYIYYADSPVHVFSLDEAEQLMKEFPPAGSWDGGYIRIMDNSAHGDLIDKYNLNDSVYGAYAYARESDALVPVINPADARFAVYEEYTDGKYYSTYTGSRNFAVYLMSLKIRIVDLLTGEEIFSELALSNPPPDELSWTTTYGYSNFKIVDNKHFYNDFDWGRYAAVMEKYCNIPVSSIQQEQ</sequence>
<reference evidence="2 3" key="1">
    <citation type="submission" date="2018-02" db="EMBL/GenBank/DDBJ databases">
        <title>Genomic Encyclopedia of Archaeal and Bacterial Type Strains, Phase II (KMG-II): from individual species to whole genera.</title>
        <authorList>
            <person name="Goeker M."/>
        </authorList>
    </citation>
    <scope>NUCLEOTIDE SEQUENCE [LARGE SCALE GENOMIC DNA]</scope>
    <source>
        <strain evidence="2 3">DSM 3808</strain>
    </source>
</reference>
<dbReference type="EMBL" id="PTJA01000003">
    <property type="protein sequence ID" value="PPK81986.1"/>
    <property type="molecule type" value="Genomic_DNA"/>
</dbReference>
<protein>
    <submittedName>
        <fullName evidence="2">Uncharacterized protein</fullName>
    </submittedName>
</protein>
<accession>A0A2S6HVK8</accession>
<feature type="chain" id="PRO_5038555068" evidence="1">
    <location>
        <begin position="21"/>
        <end position="416"/>
    </location>
</feature>
<gene>
    <name evidence="2" type="ORF">BXY41_103196</name>
</gene>
<dbReference type="Proteomes" id="UP000237749">
    <property type="component" value="Unassembled WGS sequence"/>
</dbReference>
<dbReference type="RefSeq" id="WP_104436046.1">
    <property type="nucleotide sequence ID" value="NZ_PTJA01000003.1"/>
</dbReference>
<feature type="signal peptide" evidence="1">
    <location>
        <begin position="1"/>
        <end position="20"/>
    </location>
</feature>
<organism evidence="2 3">
    <name type="scientific">Lacrimispora xylanisolvens</name>
    <dbReference type="NCBI Taxonomy" id="384636"/>
    <lineage>
        <taxon>Bacteria</taxon>
        <taxon>Bacillati</taxon>
        <taxon>Bacillota</taxon>
        <taxon>Clostridia</taxon>
        <taxon>Lachnospirales</taxon>
        <taxon>Lachnospiraceae</taxon>
        <taxon>Lacrimispora</taxon>
    </lineage>
</organism>
<dbReference type="PROSITE" id="PS51257">
    <property type="entry name" value="PROKAR_LIPOPROTEIN"/>
    <property type="match status" value="1"/>
</dbReference>